<evidence type="ECO:0000313" key="2">
    <source>
        <dbReference type="EMBL" id="MDI1429714.1"/>
    </source>
</evidence>
<dbReference type="InterPro" id="IPR008972">
    <property type="entry name" value="Cupredoxin"/>
</dbReference>
<dbReference type="Pfam" id="PF11617">
    <property type="entry name" value="Cu-binding_MopE"/>
    <property type="match status" value="3"/>
</dbReference>
<reference evidence="2 3" key="1">
    <citation type="submission" date="2023-04" db="EMBL/GenBank/DDBJ databases">
        <title>The genome sequence of Polyangium sorediatum DSM14670.</title>
        <authorList>
            <person name="Zhang X."/>
        </authorList>
    </citation>
    <scope>NUCLEOTIDE SEQUENCE [LARGE SCALE GENOMIC DNA]</scope>
    <source>
        <strain evidence="2 3">DSM 14670</strain>
    </source>
</reference>
<gene>
    <name evidence="2" type="ORF">QHF89_09415</name>
</gene>
<dbReference type="EMBL" id="JARZHI010000006">
    <property type="protein sequence ID" value="MDI1429714.1"/>
    <property type="molecule type" value="Genomic_DNA"/>
</dbReference>
<feature type="non-terminal residue" evidence="2">
    <location>
        <position position="1"/>
    </location>
</feature>
<dbReference type="Gene3D" id="2.60.40.420">
    <property type="entry name" value="Cupredoxins - blue copper proteins"/>
    <property type="match status" value="1"/>
</dbReference>
<feature type="region of interest" description="Disordered" evidence="1">
    <location>
        <begin position="1"/>
        <end position="124"/>
    </location>
</feature>
<organism evidence="2 3">
    <name type="scientific">Polyangium sorediatum</name>
    <dbReference type="NCBI Taxonomy" id="889274"/>
    <lineage>
        <taxon>Bacteria</taxon>
        <taxon>Pseudomonadati</taxon>
        <taxon>Myxococcota</taxon>
        <taxon>Polyangia</taxon>
        <taxon>Polyangiales</taxon>
        <taxon>Polyangiaceae</taxon>
        <taxon>Polyangium</taxon>
    </lineage>
</organism>
<keyword evidence="3" id="KW-1185">Reference proteome</keyword>
<sequence>GAGSGQGGAGGGQGGAGSGQGGAGGGQGGAGGGQGGAGGGQGGAGGGQGGAGGGQGGAGSGQGGAGGGQGGAGSGQGGAGGGQGGAGSGQGGAGGGQGGAGGGQGGAGGGQGGAGGGQGGAGGGQGGAGGDPCQECYEGPPGTLGVGICKAGIQCMDASYPCMGEVVPSPEVCDGLDNDCDGVVDNGALEGGQPCVVPGQLGVCAQGASTCVNSQLVCAQVMFPSAEQCDGLDNDCDGAVDDGDPGAWQPCVVPGQFGVCAKGATKCVNGQLACAQLVQPSPEACDALDNDCNNVVDDNPPALCPGISVCYNGTCPIVMCITCGAPPCPPCDVGAPCVKDTECASGMCHAGKCVASINGCDVMTAVEKTTVPSVAITFPGPGLAFSPACIKVKVGTNVTFSGDFSLYPLEGGHVENGAVIPAAAGPFVPATNAGTSKTFTMGKAGTFPYVSPAHANAGMIGAVFVVP</sequence>
<comment type="caution">
    <text evidence="2">The sequence shown here is derived from an EMBL/GenBank/DDBJ whole genome shotgun (WGS) entry which is preliminary data.</text>
</comment>
<evidence type="ECO:0000256" key="1">
    <source>
        <dbReference type="SAM" id="MobiDB-lite"/>
    </source>
</evidence>
<dbReference type="Proteomes" id="UP001160301">
    <property type="component" value="Unassembled WGS sequence"/>
</dbReference>
<dbReference type="InterPro" id="IPR021655">
    <property type="entry name" value="Put_metal-bd"/>
</dbReference>
<accession>A0ABT6NN20</accession>
<dbReference type="RefSeq" id="WP_284720287.1">
    <property type="nucleotide sequence ID" value="NZ_JARZHI010000006.1"/>
</dbReference>
<protein>
    <submittedName>
        <fullName evidence="2">MopE-related protein</fullName>
    </submittedName>
</protein>
<dbReference type="SUPFAM" id="SSF49503">
    <property type="entry name" value="Cupredoxins"/>
    <property type="match status" value="1"/>
</dbReference>
<proteinExistence type="predicted"/>
<name>A0ABT6NN20_9BACT</name>
<evidence type="ECO:0000313" key="3">
    <source>
        <dbReference type="Proteomes" id="UP001160301"/>
    </source>
</evidence>